<accession>A0A2P6S0M4</accession>
<dbReference type="AlphaFoldDB" id="A0A2P6S0M4"/>
<proteinExistence type="predicted"/>
<evidence type="ECO:0000256" key="1">
    <source>
        <dbReference type="SAM" id="MobiDB-lite"/>
    </source>
</evidence>
<gene>
    <name evidence="2" type="ORF">RchiOBHm_Chr2g0152841</name>
</gene>
<dbReference type="Proteomes" id="UP000238479">
    <property type="component" value="Chromosome 2"/>
</dbReference>
<dbReference type="Gramene" id="PRQ52196">
    <property type="protein sequence ID" value="PRQ52196"/>
    <property type="gene ID" value="RchiOBHm_Chr2g0152841"/>
</dbReference>
<sequence length="74" mass="8041">MRIEEHLDAVSVKDNSRVMLLQEPKRKERSVGELNESETLSDAGGGGGGGETERECFSCVGCGRERMRQKSIGG</sequence>
<reference evidence="2 3" key="1">
    <citation type="journal article" date="2018" name="Nat. Genet.">
        <title>The Rosa genome provides new insights in the design of modern roses.</title>
        <authorList>
            <person name="Bendahmane M."/>
        </authorList>
    </citation>
    <scope>NUCLEOTIDE SEQUENCE [LARGE SCALE GENOMIC DNA]</scope>
    <source>
        <strain evidence="3">cv. Old Blush</strain>
    </source>
</reference>
<organism evidence="2 3">
    <name type="scientific">Rosa chinensis</name>
    <name type="common">China rose</name>
    <dbReference type="NCBI Taxonomy" id="74649"/>
    <lineage>
        <taxon>Eukaryota</taxon>
        <taxon>Viridiplantae</taxon>
        <taxon>Streptophyta</taxon>
        <taxon>Embryophyta</taxon>
        <taxon>Tracheophyta</taxon>
        <taxon>Spermatophyta</taxon>
        <taxon>Magnoliopsida</taxon>
        <taxon>eudicotyledons</taxon>
        <taxon>Gunneridae</taxon>
        <taxon>Pentapetalae</taxon>
        <taxon>rosids</taxon>
        <taxon>fabids</taxon>
        <taxon>Rosales</taxon>
        <taxon>Rosaceae</taxon>
        <taxon>Rosoideae</taxon>
        <taxon>Rosoideae incertae sedis</taxon>
        <taxon>Rosa</taxon>
    </lineage>
</organism>
<dbReference type="EMBL" id="PDCK01000040">
    <property type="protein sequence ID" value="PRQ52196.1"/>
    <property type="molecule type" value="Genomic_DNA"/>
</dbReference>
<keyword evidence="3" id="KW-1185">Reference proteome</keyword>
<feature type="region of interest" description="Disordered" evidence="1">
    <location>
        <begin position="24"/>
        <end position="53"/>
    </location>
</feature>
<comment type="caution">
    <text evidence="2">The sequence shown here is derived from an EMBL/GenBank/DDBJ whole genome shotgun (WGS) entry which is preliminary data.</text>
</comment>
<protein>
    <submittedName>
        <fullName evidence="2">Uncharacterized protein</fullName>
    </submittedName>
</protein>
<evidence type="ECO:0000313" key="3">
    <source>
        <dbReference type="Proteomes" id="UP000238479"/>
    </source>
</evidence>
<evidence type="ECO:0000313" key="2">
    <source>
        <dbReference type="EMBL" id="PRQ52196.1"/>
    </source>
</evidence>
<name>A0A2P6S0M4_ROSCH</name>